<reference evidence="13 14" key="2">
    <citation type="journal article" date="2012" name="Open Biol.">
        <title>Characteristics of nucleosomes and linker DNA regions on the genome of the basidiomycete Mixia osmundae revealed by mono- and dinucleosome mapping.</title>
        <authorList>
            <person name="Nishida H."/>
            <person name="Kondo S."/>
            <person name="Matsumoto T."/>
            <person name="Suzuki Y."/>
            <person name="Yoshikawa H."/>
            <person name="Taylor T.D."/>
            <person name="Sugiyama J."/>
        </authorList>
    </citation>
    <scope>NUCLEOTIDE SEQUENCE [LARGE SCALE GENOMIC DNA]</scope>
    <source>
        <strain evidence="14">CBS 9802 / IAM 14324 / JCM 22182 / KY 12970</strain>
    </source>
</reference>
<evidence type="ECO:0000256" key="5">
    <source>
        <dbReference type="ARBA" id="ARBA00023002"/>
    </source>
</evidence>
<dbReference type="InterPro" id="IPR016024">
    <property type="entry name" value="ARM-type_fold"/>
</dbReference>
<dbReference type="Proteomes" id="UP000009131">
    <property type="component" value="Unassembled WGS sequence"/>
</dbReference>
<dbReference type="GO" id="GO:0005634">
    <property type="term" value="C:nucleus"/>
    <property type="evidence" value="ECO:0007669"/>
    <property type="project" value="UniProtKB-SubCell"/>
</dbReference>
<comment type="caution">
    <text evidence="13">The sequence shown here is derived from an EMBL/GenBank/DDBJ whole genome shotgun (WGS) entry which is preliminary data.</text>
</comment>
<dbReference type="SUPFAM" id="SSF48371">
    <property type="entry name" value="ARM repeat"/>
    <property type="match status" value="1"/>
</dbReference>
<comment type="function">
    <text evidence="10">Catalyzes the hydroxylation of the N(6)-(4-aminobutyl)-L-lysine intermediate to form hypusine, an essential post-translational modification only found in mature eIF-5A factor.</text>
</comment>
<keyword evidence="5 10" id="KW-0560">Oxidoreductase</keyword>
<feature type="binding site" evidence="10">
    <location>
        <position position="262"/>
    </location>
    <ligand>
        <name>Fe cation</name>
        <dbReference type="ChEBI" id="CHEBI:24875"/>
        <label>2</label>
    </ligand>
</feature>
<dbReference type="eggNOG" id="KOG0567">
    <property type="taxonomic scope" value="Eukaryota"/>
</dbReference>
<dbReference type="PANTHER" id="PTHR12697:SF5">
    <property type="entry name" value="DEOXYHYPUSINE HYDROXYLASE"/>
    <property type="match status" value="1"/>
</dbReference>
<comment type="similarity">
    <text evidence="10">Belongs to the deoxyhypusine hydroxylase family.</text>
</comment>
<comment type="cofactor">
    <cofactor evidence="10">
        <name>Fe(2+)</name>
        <dbReference type="ChEBI" id="CHEBI:29033"/>
    </cofactor>
    <text evidence="10">Binds 2 Fe(2+) ions per subunit.</text>
</comment>
<feature type="binding site" evidence="10">
    <location>
        <position position="229"/>
    </location>
    <ligand>
        <name>Fe cation</name>
        <dbReference type="ChEBI" id="CHEBI:24875"/>
        <label>2</label>
    </ligand>
</feature>
<feature type="repeat" description="HEAT" evidence="11">
    <location>
        <begin position="77"/>
        <end position="117"/>
    </location>
</feature>
<keyword evidence="6 10" id="KW-0408">Iron</keyword>
<dbReference type="InParanoid" id="G7DV44"/>
<dbReference type="PANTHER" id="PTHR12697">
    <property type="entry name" value="PBS LYASE HEAT-LIKE PROTEIN"/>
    <property type="match status" value="1"/>
</dbReference>
<keyword evidence="7 10" id="KW-0503">Monooxygenase</keyword>
<dbReference type="GO" id="GO:0046872">
    <property type="term" value="F:metal ion binding"/>
    <property type="evidence" value="ECO:0007669"/>
    <property type="project" value="UniProtKB-KW"/>
</dbReference>
<evidence type="ECO:0000256" key="3">
    <source>
        <dbReference type="ARBA" id="ARBA00022723"/>
    </source>
</evidence>
<dbReference type="UniPathway" id="UPA00354"/>
<dbReference type="HOGENOM" id="CLU_053974_0_0_1"/>
<dbReference type="RefSeq" id="XP_014564898.1">
    <property type="nucleotide sequence ID" value="XM_014709412.1"/>
</dbReference>
<dbReference type="EC" id="1.14.99.29" evidence="10"/>
<feature type="binding site" evidence="10">
    <location>
        <position position="228"/>
    </location>
    <ligand>
        <name>Fe cation</name>
        <dbReference type="ChEBI" id="CHEBI:24875"/>
        <label>2</label>
    </ligand>
</feature>
<proteinExistence type="inferred from homology"/>
<dbReference type="InterPro" id="IPR004155">
    <property type="entry name" value="PBS_lyase_HEAT"/>
</dbReference>
<evidence type="ECO:0000313" key="14">
    <source>
        <dbReference type="Proteomes" id="UP000009131"/>
    </source>
</evidence>
<protein>
    <recommendedName>
        <fullName evidence="10">Deoxyhypusine hydroxylase</fullName>
        <shortName evidence="10">DOHH</shortName>
        <ecNumber evidence="10">1.14.99.29</ecNumber>
    </recommendedName>
    <alternativeName>
        <fullName evidence="10">Deoxyhypusine dioxygenase</fullName>
    </alternativeName>
    <alternativeName>
        <fullName evidence="10">Deoxyhypusine monooxygenase</fullName>
    </alternativeName>
</protein>
<evidence type="ECO:0000256" key="6">
    <source>
        <dbReference type="ARBA" id="ARBA00023004"/>
    </source>
</evidence>
<comment type="pathway">
    <text evidence="2 10">Protein modification; eIF5A hypusination.</text>
</comment>
<sequence length="318" mass="34701">MVDAPAEITEAGYARLEAVLTNSSGKVPLAHRFRALFELKGIATHEAIDIIGKAFDESALLGHELAYVLGQIKDPYALPILNSVLENESEHPMVRHEAAEALGAISSPRSLPVLQKYAQDPDTSVRETCEIALAKIEWDHDPANACLRDANPYSTVDPAPAITQGIASLHDTPESALTPKQLRVQLLDESLSLFVRYRAMFALRNIGDRESVLALADGFSDSSALFRHEIAYIFGQLSSPDSVPSLVKVLQNEQESDMVRHEAAEALGSIANEDVLSVLKEWSTKGPRVVRESCLVALDMYEYENSGELHYAAAPIAV</sequence>
<dbReference type="STRING" id="764103.G7DV44"/>
<dbReference type="PROSITE" id="PS50077">
    <property type="entry name" value="HEAT_REPEAT"/>
    <property type="match status" value="1"/>
</dbReference>
<feature type="repeat" description="ARM" evidence="12">
    <location>
        <begin position="241"/>
        <end position="271"/>
    </location>
</feature>
<keyword evidence="8 10" id="KW-0386">Hypusine biosynthesis</keyword>
<dbReference type="GO" id="GO:0005737">
    <property type="term" value="C:cytoplasm"/>
    <property type="evidence" value="ECO:0007669"/>
    <property type="project" value="UniProtKB-SubCell"/>
</dbReference>
<keyword evidence="14" id="KW-1185">Reference proteome</keyword>
<feature type="binding site" evidence="10">
    <location>
        <position position="64"/>
    </location>
    <ligand>
        <name>Fe cation</name>
        <dbReference type="ChEBI" id="CHEBI:24875"/>
        <label>1</label>
    </ligand>
</feature>
<dbReference type="InterPro" id="IPR027517">
    <property type="entry name" value="Deoxyhypusine_hydroxylase"/>
</dbReference>
<evidence type="ECO:0000256" key="8">
    <source>
        <dbReference type="ARBA" id="ARBA00023256"/>
    </source>
</evidence>
<dbReference type="SMART" id="SM00567">
    <property type="entry name" value="EZ_HEAT"/>
    <property type="match status" value="6"/>
</dbReference>
<evidence type="ECO:0000256" key="11">
    <source>
        <dbReference type="PROSITE-ProRule" id="PRU00103"/>
    </source>
</evidence>
<dbReference type="InterPro" id="IPR000225">
    <property type="entry name" value="Armadillo"/>
</dbReference>
<keyword evidence="10" id="KW-0963">Cytoplasm</keyword>
<dbReference type="FunFam" id="1.25.10.10:FF:000099">
    <property type="entry name" value="Deoxyhypusine hydroxylase"/>
    <property type="match status" value="1"/>
</dbReference>
<evidence type="ECO:0000256" key="4">
    <source>
        <dbReference type="ARBA" id="ARBA00022737"/>
    </source>
</evidence>
<dbReference type="HAMAP" id="MF_03101">
    <property type="entry name" value="Deoxyhypusine_hydroxylase"/>
    <property type="match status" value="1"/>
</dbReference>
<dbReference type="EMBL" id="BABT02000035">
    <property type="protein sequence ID" value="GAA94454.1"/>
    <property type="molecule type" value="Genomic_DNA"/>
</dbReference>
<evidence type="ECO:0000256" key="9">
    <source>
        <dbReference type="ARBA" id="ARBA00045876"/>
    </source>
</evidence>
<keyword evidence="3 10" id="KW-0479">Metal-binding</keyword>
<evidence type="ECO:0000256" key="10">
    <source>
        <dbReference type="HAMAP-Rule" id="MF_03101"/>
    </source>
</evidence>
<reference evidence="13 14" key="1">
    <citation type="journal article" date="2011" name="J. Gen. Appl. Microbiol.">
        <title>Draft genome sequencing of the enigmatic basidiomycete Mixia osmundae.</title>
        <authorList>
            <person name="Nishida H."/>
            <person name="Nagatsuka Y."/>
            <person name="Sugiyama J."/>
        </authorList>
    </citation>
    <scope>NUCLEOTIDE SEQUENCE [LARGE SCALE GENOMIC DNA]</scope>
    <source>
        <strain evidence="14">CBS 9802 / IAM 14324 / JCM 22182 / KY 12970</strain>
    </source>
</reference>
<dbReference type="GO" id="GO:0019135">
    <property type="term" value="F:deoxyhypusine monooxygenase activity"/>
    <property type="evidence" value="ECO:0007669"/>
    <property type="project" value="UniProtKB-UniRule"/>
</dbReference>
<comment type="function">
    <text evidence="9">Catalyzes the hydroxylation of the N(6)-(4-aminobutyl)-L-lysine intermediate produced by deoxyhypusine synthase/DHPS on a critical lysine of the eukaryotic translation initiation factor 5A/eIF-5A. This is the second step of the post-translational modification of that lysine into an unusual amino acid residue named hypusine. Hypusination is unique to mature eIF-5A factor and is essential for its function.</text>
</comment>
<feature type="binding site" evidence="10">
    <location>
        <position position="97"/>
    </location>
    <ligand>
        <name>Fe cation</name>
        <dbReference type="ChEBI" id="CHEBI:24875"/>
        <label>1</label>
    </ligand>
</feature>
<dbReference type="OMA" id="LQEPCSI"/>
<evidence type="ECO:0000256" key="2">
    <source>
        <dbReference type="ARBA" id="ARBA00005041"/>
    </source>
</evidence>
<dbReference type="PROSITE" id="PS50176">
    <property type="entry name" value="ARM_REPEAT"/>
    <property type="match status" value="1"/>
</dbReference>
<evidence type="ECO:0000256" key="12">
    <source>
        <dbReference type="PROSITE-ProRule" id="PRU00259"/>
    </source>
</evidence>
<feature type="binding site" evidence="10">
    <location>
        <position position="96"/>
    </location>
    <ligand>
        <name>Fe cation</name>
        <dbReference type="ChEBI" id="CHEBI:24875"/>
        <label>1</label>
    </ligand>
</feature>
<organism evidence="13 14">
    <name type="scientific">Mixia osmundae (strain CBS 9802 / IAM 14324 / JCM 22182 / KY 12970)</name>
    <dbReference type="NCBI Taxonomy" id="764103"/>
    <lineage>
        <taxon>Eukaryota</taxon>
        <taxon>Fungi</taxon>
        <taxon>Dikarya</taxon>
        <taxon>Basidiomycota</taxon>
        <taxon>Pucciniomycotina</taxon>
        <taxon>Mixiomycetes</taxon>
        <taxon>Mixiales</taxon>
        <taxon>Mixiaceae</taxon>
        <taxon>Mixia</taxon>
    </lineage>
</organism>
<dbReference type="InterPro" id="IPR021133">
    <property type="entry name" value="HEAT_type_2"/>
</dbReference>
<comment type="subcellular location">
    <subcellularLocation>
        <location evidence="10">Cytoplasm</location>
    </subcellularLocation>
    <subcellularLocation>
        <location evidence="10">Nucleus</location>
    </subcellularLocation>
</comment>
<dbReference type="AlphaFoldDB" id="G7DV44"/>
<dbReference type="Pfam" id="PF13646">
    <property type="entry name" value="HEAT_2"/>
    <property type="match status" value="2"/>
</dbReference>
<keyword evidence="4" id="KW-0677">Repeat</keyword>
<dbReference type="OrthoDB" id="421002at2759"/>
<dbReference type="InterPro" id="IPR011989">
    <property type="entry name" value="ARM-like"/>
</dbReference>
<comment type="catalytic activity">
    <reaction evidence="1 10">
        <text>[eIF5A protein]-deoxyhypusine + AH2 + O2 = [eIF5A protein]-hypusine + A + H2O</text>
        <dbReference type="Rhea" id="RHEA:14101"/>
        <dbReference type="Rhea" id="RHEA-COMP:10144"/>
        <dbReference type="Rhea" id="RHEA-COMP:12592"/>
        <dbReference type="ChEBI" id="CHEBI:13193"/>
        <dbReference type="ChEBI" id="CHEBI:15377"/>
        <dbReference type="ChEBI" id="CHEBI:15379"/>
        <dbReference type="ChEBI" id="CHEBI:17499"/>
        <dbReference type="ChEBI" id="CHEBI:82657"/>
        <dbReference type="ChEBI" id="CHEBI:91175"/>
        <dbReference type="EC" id="1.14.99.29"/>
    </reaction>
</comment>
<dbReference type="Gene3D" id="1.25.10.10">
    <property type="entry name" value="Leucine-rich Repeat Variant"/>
    <property type="match status" value="2"/>
</dbReference>
<dbReference type="FunCoup" id="G7DV44">
    <property type="interactions" value="322"/>
</dbReference>
<feature type="binding site" evidence="10">
    <location>
        <position position="63"/>
    </location>
    <ligand>
        <name>Fe cation</name>
        <dbReference type="ChEBI" id="CHEBI:24875"/>
        <label>1</label>
    </ligand>
</feature>
<evidence type="ECO:0000313" key="13">
    <source>
        <dbReference type="EMBL" id="GAA94454.1"/>
    </source>
</evidence>
<feature type="binding site" evidence="10">
    <location>
        <position position="261"/>
    </location>
    <ligand>
        <name>Fe cation</name>
        <dbReference type="ChEBI" id="CHEBI:24875"/>
        <label>2</label>
    </ligand>
</feature>
<name>G7DV44_MIXOS</name>
<evidence type="ECO:0000256" key="1">
    <source>
        <dbReference type="ARBA" id="ARBA00000068"/>
    </source>
</evidence>
<accession>G7DV44</accession>
<keyword evidence="10" id="KW-0539">Nucleus</keyword>
<evidence type="ECO:0000256" key="7">
    <source>
        <dbReference type="ARBA" id="ARBA00023033"/>
    </source>
</evidence>
<gene>
    <name evidence="13" type="primary">Mo01106</name>
    <name evidence="10" type="synonym">LIA1</name>
    <name evidence="13" type="ORF">E5Q_01106</name>
</gene>